<reference evidence="12 14" key="2">
    <citation type="submission" date="2019-08" db="EMBL/GenBank/DDBJ databases">
        <title>Bacillus genomes from the desert of Cuatro Cienegas, Coahuila.</title>
        <authorList>
            <person name="Olmedo-Alvarez G."/>
        </authorList>
    </citation>
    <scope>NUCLEOTIDE SEQUENCE [LARGE SCALE GENOMIC DNA]</scope>
    <source>
        <strain evidence="12 14">CH98b_3T</strain>
    </source>
</reference>
<evidence type="ECO:0000256" key="2">
    <source>
        <dbReference type="ARBA" id="ARBA00004733"/>
    </source>
</evidence>
<dbReference type="InterPro" id="IPR002028">
    <property type="entry name" value="Trp_synthase_suA"/>
</dbReference>
<keyword evidence="5 9" id="KW-0822">Tryptophan biosynthesis</keyword>
<evidence type="ECO:0000256" key="9">
    <source>
        <dbReference type="HAMAP-Rule" id="MF_00131"/>
    </source>
</evidence>
<dbReference type="CDD" id="cd04724">
    <property type="entry name" value="Tryptophan_synthase_alpha"/>
    <property type="match status" value="1"/>
</dbReference>
<dbReference type="AlphaFoldDB" id="A0A1Y0CNK5"/>
<comment type="function">
    <text evidence="1 9">The alpha subunit is responsible for the aldol cleavage of indoleglycerol phosphate to indole and glyceraldehyde 3-phosphate.</text>
</comment>
<sequence>MTTYLERLPKHDKLFIPFIMSGDPTPELTIKLALLLEEAGASVLELGVPYSDPLADGPVIQRASKRALAHKTTITSTMELAGEMRRRGLKIPIILFTYFNPVLQLGEESFFALAKQNQVDGLLIPDLPYEESGRIREKCSEHAITYISLVAPTSKDRMNTITEHAQGFLYCISSLGVTGVRKEFSEELYAFLDEVKKKSNVPTAVGFGISESEHIQTLKPYCDGFVVGSALIKMIEQKEKQFKVDEEKTLHELKEQIEELISPLLAER</sequence>
<evidence type="ECO:0000313" key="12">
    <source>
        <dbReference type="EMBL" id="TYS74611.1"/>
    </source>
</evidence>
<dbReference type="HAMAP" id="MF_00131">
    <property type="entry name" value="Trp_synth_alpha"/>
    <property type="match status" value="1"/>
</dbReference>
<reference evidence="11 13" key="1">
    <citation type="submission" date="2017-04" db="EMBL/GenBank/DDBJ databases">
        <title>Complete Genome Sequence of the Bacillus horikoshii 20a strain from Cuatro Cienegas, Coahuila, Mexico.</title>
        <authorList>
            <person name="Zarza E."/>
            <person name="Alcaraz L.D."/>
            <person name="Aguilar-Salinas B."/>
            <person name="Islas A."/>
            <person name="Olmedo-Alvarez G."/>
        </authorList>
    </citation>
    <scope>NUCLEOTIDE SEQUENCE [LARGE SCALE GENOMIC DNA]</scope>
    <source>
        <strain evidence="11 13">20a</strain>
    </source>
</reference>
<dbReference type="GO" id="GO:0005829">
    <property type="term" value="C:cytosol"/>
    <property type="evidence" value="ECO:0007669"/>
    <property type="project" value="TreeGrafter"/>
</dbReference>
<accession>A0A1Y0CNK5</accession>
<name>A0A1Y0CNK5_9BACI</name>
<organism evidence="12 14">
    <name type="scientific">Sutcliffiella horikoshii</name>
    <dbReference type="NCBI Taxonomy" id="79883"/>
    <lineage>
        <taxon>Bacteria</taxon>
        <taxon>Bacillati</taxon>
        <taxon>Bacillota</taxon>
        <taxon>Bacilli</taxon>
        <taxon>Bacillales</taxon>
        <taxon>Bacillaceae</taxon>
        <taxon>Sutcliffiella</taxon>
    </lineage>
</organism>
<dbReference type="SUPFAM" id="SSF51366">
    <property type="entry name" value="Ribulose-phoshate binding barrel"/>
    <property type="match status" value="1"/>
</dbReference>
<dbReference type="EMBL" id="CP020880">
    <property type="protein sequence ID" value="ART76860.1"/>
    <property type="molecule type" value="Genomic_DNA"/>
</dbReference>
<dbReference type="PANTHER" id="PTHR43406:SF1">
    <property type="entry name" value="TRYPTOPHAN SYNTHASE ALPHA CHAIN, CHLOROPLASTIC"/>
    <property type="match status" value="1"/>
</dbReference>
<comment type="subunit">
    <text evidence="3 9">Tetramer of two alpha and two beta chains.</text>
</comment>
<keyword evidence="7 9" id="KW-0456">Lyase</keyword>
<dbReference type="NCBIfam" id="TIGR00262">
    <property type="entry name" value="trpA"/>
    <property type="match status" value="1"/>
</dbReference>
<gene>
    <name evidence="9" type="primary">trpA</name>
    <name evidence="11" type="ORF">B4U37_12765</name>
    <name evidence="12" type="ORF">FZC75_02630</name>
</gene>
<dbReference type="GeneID" id="96739290"/>
<keyword evidence="13" id="KW-1185">Reference proteome</keyword>
<evidence type="ECO:0000256" key="6">
    <source>
        <dbReference type="ARBA" id="ARBA00023141"/>
    </source>
</evidence>
<dbReference type="EC" id="4.2.1.20" evidence="9"/>
<dbReference type="PROSITE" id="PS00167">
    <property type="entry name" value="TRP_SYNTHASE_ALPHA"/>
    <property type="match status" value="1"/>
</dbReference>
<dbReference type="Gene3D" id="3.20.20.70">
    <property type="entry name" value="Aldolase class I"/>
    <property type="match status" value="1"/>
</dbReference>
<evidence type="ECO:0000256" key="1">
    <source>
        <dbReference type="ARBA" id="ARBA00003365"/>
    </source>
</evidence>
<dbReference type="Pfam" id="PF00290">
    <property type="entry name" value="Trp_syntA"/>
    <property type="match status" value="1"/>
</dbReference>
<evidence type="ECO:0000256" key="3">
    <source>
        <dbReference type="ARBA" id="ARBA00011270"/>
    </source>
</evidence>
<keyword evidence="4 9" id="KW-0028">Amino-acid biosynthesis</keyword>
<evidence type="ECO:0000256" key="10">
    <source>
        <dbReference type="RuleBase" id="RU003662"/>
    </source>
</evidence>
<dbReference type="UniPathway" id="UPA00035">
    <property type="reaction ID" value="UER00044"/>
</dbReference>
<evidence type="ECO:0000256" key="7">
    <source>
        <dbReference type="ARBA" id="ARBA00023239"/>
    </source>
</evidence>
<dbReference type="InterPro" id="IPR011060">
    <property type="entry name" value="RibuloseP-bd_barrel"/>
</dbReference>
<dbReference type="EMBL" id="VTET01000001">
    <property type="protein sequence ID" value="TYS74611.1"/>
    <property type="molecule type" value="Genomic_DNA"/>
</dbReference>
<dbReference type="GO" id="GO:0004834">
    <property type="term" value="F:tryptophan synthase activity"/>
    <property type="evidence" value="ECO:0007669"/>
    <property type="project" value="UniProtKB-UniRule"/>
</dbReference>
<evidence type="ECO:0000313" key="13">
    <source>
        <dbReference type="Proteomes" id="UP000195573"/>
    </source>
</evidence>
<evidence type="ECO:0000313" key="11">
    <source>
        <dbReference type="EMBL" id="ART76860.1"/>
    </source>
</evidence>
<dbReference type="Proteomes" id="UP000324517">
    <property type="component" value="Unassembled WGS sequence"/>
</dbReference>
<comment type="similarity">
    <text evidence="9 10">Belongs to the TrpA family.</text>
</comment>
<protein>
    <recommendedName>
        <fullName evidence="9">Tryptophan synthase alpha chain</fullName>
        <ecNumber evidence="9">4.2.1.20</ecNumber>
    </recommendedName>
</protein>
<keyword evidence="6 9" id="KW-0057">Aromatic amino acid biosynthesis</keyword>
<dbReference type="Proteomes" id="UP000195573">
    <property type="component" value="Chromosome"/>
</dbReference>
<comment type="pathway">
    <text evidence="2 9">Amino-acid biosynthesis; L-tryptophan biosynthesis; L-tryptophan from chorismate: step 5/5.</text>
</comment>
<dbReference type="FunFam" id="3.20.20.70:FF:000037">
    <property type="entry name" value="Tryptophan synthase alpha chain"/>
    <property type="match status" value="1"/>
</dbReference>
<comment type="catalytic activity">
    <reaction evidence="8 9">
        <text>(1S,2R)-1-C-(indol-3-yl)glycerol 3-phosphate + L-serine = D-glyceraldehyde 3-phosphate + L-tryptophan + H2O</text>
        <dbReference type="Rhea" id="RHEA:10532"/>
        <dbReference type="ChEBI" id="CHEBI:15377"/>
        <dbReference type="ChEBI" id="CHEBI:33384"/>
        <dbReference type="ChEBI" id="CHEBI:57912"/>
        <dbReference type="ChEBI" id="CHEBI:58866"/>
        <dbReference type="ChEBI" id="CHEBI:59776"/>
        <dbReference type="EC" id="4.2.1.20"/>
    </reaction>
</comment>
<dbReference type="InterPro" id="IPR018204">
    <property type="entry name" value="Trp_synthase_alpha_AS"/>
</dbReference>
<evidence type="ECO:0000256" key="5">
    <source>
        <dbReference type="ARBA" id="ARBA00022822"/>
    </source>
</evidence>
<dbReference type="InterPro" id="IPR013785">
    <property type="entry name" value="Aldolase_TIM"/>
</dbReference>
<proteinExistence type="inferred from homology"/>
<dbReference type="RefSeq" id="WP_088018541.1">
    <property type="nucleotide sequence ID" value="NZ_CP020880.1"/>
</dbReference>
<dbReference type="OrthoDB" id="9804578at2"/>
<feature type="active site" description="Proton acceptor" evidence="9">
    <location>
        <position position="45"/>
    </location>
</feature>
<feature type="active site" description="Proton acceptor" evidence="9">
    <location>
        <position position="56"/>
    </location>
</feature>
<dbReference type="KEGG" id="bhk:B4U37_12765"/>
<dbReference type="PANTHER" id="PTHR43406">
    <property type="entry name" value="TRYPTOPHAN SYNTHASE, ALPHA CHAIN"/>
    <property type="match status" value="1"/>
</dbReference>
<evidence type="ECO:0000256" key="4">
    <source>
        <dbReference type="ARBA" id="ARBA00022605"/>
    </source>
</evidence>
<evidence type="ECO:0000313" key="14">
    <source>
        <dbReference type="Proteomes" id="UP000324517"/>
    </source>
</evidence>
<evidence type="ECO:0000256" key="8">
    <source>
        <dbReference type="ARBA" id="ARBA00049047"/>
    </source>
</evidence>